<dbReference type="SUPFAM" id="SSF51445">
    <property type="entry name" value="(Trans)glycosidases"/>
    <property type="match status" value="1"/>
</dbReference>
<feature type="domain" description="Alpha-L-arabinofuranosidase C-terminal" evidence="6">
    <location>
        <begin position="336"/>
        <end position="446"/>
    </location>
</feature>
<dbReference type="PANTHER" id="PTHR31776">
    <property type="entry name" value="ALPHA-L-ARABINOFURANOSIDASE 1"/>
    <property type="match status" value="1"/>
</dbReference>
<accession>A0A118JZB3</accession>
<comment type="caution">
    <text evidence="7">The sequence shown here is derived from an EMBL/GenBank/DDBJ whole genome shotgun (WGS) entry which is preliminary data.</text>
</comment>
<dbReference type="GO" id="GO:0046556">
    <property type="term" value="F:alpha-L-arabinofuranosidase activity"/>
    <property type="evidence" value="ECO:0007669"/>
    <property type="project" value="UniProtKB-EC"/>
</dbReference>
<evidence type="ECO:0000256" key="2">
    <source>
        <dbReference type="ARBA" id="ARBA00007186"/>
    </source>
</evidence>
<dbReference type="Proteomes" id="UP000243975">
    <property type="component" value="Unassembled WGS sequence"/>
</dbReference>
<dbReference type="InterPro" id="IPR051563">
    <property type="entry name" value="Glycosyl_Hydrolase_51"/>
</dbReference>
<dbReference type="Pfam" id="PF06964">
    <property type="entry name" value="Alpha-L-AF_C"/>
    <property type="match status" value="1"/>
</dbReference>
<evidence type="ECO:0000313" key="8">
    <source>
        <dbReference type="Proteomes" id="UP000243975"/>
    </source>
</evidence>
<dbReference type="PANTHER" id="PTHR31776:SF23">
    <property type="entry name" value="NON-REDUCING END ALPHA-L-ARABINOFURANOSIDASE"/>
    <property type="match status" value="1"/>
</dbReference>
<organism evidence="7 8">
    <name type="scientific">Cynara cardunculus var. scolymus</name>
    <name type="common">Globe artichoke</name>
    <name type="synonym">Cynara scolymus</name>
    <dbReference type="NCBI Taxonomy" id="59895"/>
    <lineage>
        <taxon>Eukaryota</taxon>
        <taxon>Viridiplantae</taxon>
        <taxon>Streptophyta</taxon>
        <taxon>Embryophyta</taxon>
        <taxon>Tracheophyta</taxon>
        <taxon>Spermatophyta</taxon>
        <taxon>Magnoliopsida</taxon>
        <taxon>eudicotyledons</taxon>
        <taxon>Gunneridae</taxon>
        <taxon>Pentapetalae</taxon>
        <taxon>asterids</taxon>
        <taxon>campanulids</taxon>
        <taxon>Asterales</taxon>
        <taxon>Asteraceae</taxon>
        <taxon>Carduoideae</taxon>
        <taxon>Cardueae</taxon>
        <taxon>Carduinae</taxon>
        <taxon>Cynara</taxon>
    </lineage>
</organism>
<name>A0A118JZB3_CYNCS</name>
<keyword evidence="4" id="KW-0732">Signal</keyword>
<protein>
    <recommendedName>
        <fullName evidence="3">non-reducing end alpha-L-arabinofuranosidase</fullName>
        <ecNumber evidence="3">3.2.1.55</ecNumber>
    </recommendedName>
</protein>
<dbReference type="Gramene" id="KVH99596">
    <property type="protein sequence ID" value="KVH99596"/>
    <property type="gene ID" value="Ccrd_022159"/>
</dbReference>
<dbReference type="Gene3D" id="3.20.20.80">
    <property type="entry name" value="Glycosidases"/>
    <property type="match status" value="1"/>
</dbReference>
<comment type="similarity">
    <text evidence="2">Belongs to the glycosyl hydrolase 51 family.</text>
</comment>
<evidence type="ECO:0000256" key="1">
    <source>
        <dbReference type="ARBA" id="ARBA00001462"/>
    </source>
</evidence>
<evidence type="ECO:0000256" key="5">
    <source>
        <dbReference type="ARBA" id="ARBA00022801"/>
    </source>
</evidence>
<dbReference type="SMART" id="SM00813">
    <property type="entry name" value="Alpha-L-AF_C"/>
    <property type="match status" value="1"/>
</dbReference>
<evidence type="ECO:0000256" key="4">
    <source>
        <dbReference type="ARBA" id="ARBA00022729"/>
    </source>
</evidence>
<proteinExistence type="inferred from homology"/>
<comment type="catalytic activity">
    <reaction evidence="1">
        <text>Hydrolysis of terminal non-reducing alpha-L-arabinofuranoside residues in alpha-L-arabinosides.</text>
        <dbReference type="EC" id="3.2.1.55"/>
    </reaction>
</comment>
<reference evidence="7 8" key="1">
    <citation type="journal article" date="2016" name="Sci. Rep.">
        <title>The genome sequence of the outbreeding globe artichoke constructed de novo incorporating a phase-aware low-pass sequencing strategy of F1 progeny.</title>
        <authorList>
            <person name="Scaglione D."/>
            <person name="Reyes-Chin-Wo S."/>
            <person name="Acquadro A."/>
            <person name="Froenicke L."/>
            <person name="Portis E."/>
            <person name="Beitel C."/>
            <person name="Tirone M."/>
            <person name="Mauro R."/>
            <person name="Lo Monaco A."/>
            <person name="Mauromicale G."/>
            <person name="Faccioli P."/>
            <person name="Cattivelli L."/>
            <person name="Rieseberg L."/>
            <person name="Michelmore R."/>
            <person name="Lanteri S."/>
        </authorList>
    </citation>
    <scope>NUCLEOTIDE SEQUENCE [LARGE SCALE GENOMIC DNA]</scope>
    <source>
        <strain evidence="7">2C</strain>
    </source>
</reference>
<dbReference type="Gene3D" id="2.60.120.260">
    <property type="entry name" value="Galactose-binding domain-like"/>
    <property type="match status" value="1"/>
</dbReference>
<dbReference type="Pfam" id="PF22848">
    <property type="entry name" value="ASD1_dom"/>
    <property type="match status" value="1"/>
</dbReference>
<evidence type="ECO:0000259" key="6">
    <source>
        <dbReference type="SMART" id="SM00813"/>
    </source>
</evidence>
<keyword evidence="8" id="KW-1185">Reference proteome</keyword>
<evidence type="ECO:0000256" key="3">
    <source>
        <dbReference type="ARBA" id="ARBA00012670"/>
    </source>
</evidence>
<dbReference type="GO" id="GO:0046373">
    <property type="term" value="P:L-arabinose metabolic process"/>
    <property type="evidence" value="ECO:0007669"/>
    <property type="project" value="InterPro"/>
</dbReference>
<dbReference type="STRING" id="59895.A0A118JZB3"/>
<dbReference type="InterPro" id="IPR055235">
    <property type="entry name" value="ASD1_cat"/>
</dbReference>
<dbReference type="EMBL" id="LEKV01003437">
    <property type="protein sequence ID" value="KVH99596.1"/>
    <property type="molecule type" value="Genomic_DNA"/>
</dbReference>
<gene>
    <name evidence="7" type="ORF">Ccrd_022159</name>
</gene>
<dbReference type="InterPro" id="IPR010720">
    <property type="entry name" value="Alpha-L-AF_C"/>
</dbReference>
<dbReference type="AlphaFoldDB" id="A0A118JZB3"/>
<evidence type="ECO:0000313" key="7">
    <source>
        <dbReference type="EMBL" id="KVH99596.1"/>
    </source>
</evidence>
<dbReference type="OMA" id="YREHYLE"/>
<dbReference type="InterPro" id="IPR017853">
    <property type="entry name" value="GH"/>
</dbReference>
<dbReference type="EC" id="3.2.1.55" evidence="3"/>
<keyword evidence="5" id="KW-0378">Hydrolase</keyword>
<dbReference type="FunFam" id="3.20.20.80:FF:000025">
    <property type="entry name" value="Alpha-L-arabinofuranosidase 1"/>
    <property type="match status" value="1"/>
</dbReference>
<sequence length="452" mass="50334">MEVVCDSDGVNACPVGGVGVYNPGYWGMNIERGKSYKLVMYIRSLSSINMTVSLTGMQTLATTDIIATDVSNWKKMEVILEAKATDHNSRLELKSSRKGVIWFDQVSLVPMDTYEGHGYRNDLFKMVADLKPGYIRFPGGSFVTGNFLRNAYRWKDTVGPWEERPGHFGDVWSYWTDDGLGHFELLQLAEDLDASPIWVLNSGFSQEEAVDPSNITPFVQDALDGIEFARGDPNSTWGSVRADMGHAEPFNLKHIAIGNQDCGRGNYRANYLKFYVAIKKAYPDIKLISNCDGSNTQLDHPAEMYDYHVYENANTMFSMAHKFDHTSRIGPKAFVSEYAVTGKDAGSGSLLAALAEAGFLIGIEKNSDVVDMASNAPLFVNANDKRWMPDAIVFDSYRSYGTPSYWMQRFFSVSNGATLLVSTLQSNSSNSLMASAIRFHRFKPQSRKAGRI</sequence>